<dbReference type="PANTHER" id="PTHR34457">
    <property type="entry name" value="EMBRYO DEFECTIVE 2410"/>
    <property type="match status" value="1"/>
</dbReference>
<dbReference type="EMBL" id="JALJOV010000189">
    <property type="protein sequence ID" value="KAK9866103.1"/>
    <property type="molecule type" value="Genomic_DNA"/>
</dbReference>
<keyword evidence="4" id="KW-0472">Membrane</keyword>
<evidence type="ECO:0000256" key="4">
    <source>
        <dbReference type="ARBA" id="ARBA00023136"/>
    </source>
</evidence>
<feature type="region of interest" description="Disordered" evidence="5">
    <location>
        <begin position="1077"/>
        <end position="1104"/>
    </location>
</feature>
<sequence>MHEGAERSAALEALEAEPRAAAAYDHIPFKSASCVYTLDTSTNIFLMHSLQAEPLGGGHLLGAGRLWVAPEAETDERAVRVQVTGKDLPTESLLRAYLPQGTELPASLTLGPASLEASMQGAGMTPEIQALWKVPAAQATGSALFKLDSTQVTCKAPALDLSAIMHVRPAPMEDIKKATTQAEVTALAQPIFEGCDVELELKGIDAIPLVPNMTDSAASSQLPHLKLHGKTKLVGHMVRPEQDNPEAAGSDLRAEAFQGQLTLDGLRVNQLNLTRKLAGELQVDQQGLHIHAKGARPDEALDLELALPVRSQIAPADTSGSQLGPQGASKAVQVGRQEPLHAAIHTAADQQDELRQREASKGLGGFLPLPWREHPSPASAGAVDALEGQEEGGHFSLSCGPLLASARVNKSTSIVEGRLKGLQLDELELASLRGEVQELGVQVNFGARQGRGRLNLARPRFSGLQGQSLEGALRWERDLIRLERTTLQQNNSRYEVQGEYVIPSSAAIPSSAVSMALAPQAVPRTLGLSPNSQAPARRFEGPSTGRWRLQVSVPSAHMEEIVPAARLLSRATSEVPQDFEHSKRIFLHTVEGMKVVSEELGRQLEEVARQAQLSNRSAAAGAETSSAGSESGAPPTAGHSTMPGLQDVRGQWSGSCQAYGGGGGATNVDFNLRGNTWSWGDFRLDQAVAKGSCHSEEGVQIEEFRLTAGEARLNVDGKLLGATQDASILLTDFPLSTLQPLFKSIPGLQNAAPALPAGGATAAGAGGPFGSLQVPFMGSSRLQSATAAWGMAAPPAPVNTSPINGLLTLRGSLSGSATAPEGEVAMQLYQGAVGTIGLSEAQARASLDQQQRLSFKVGLAPDLRQGGSIRVSGLLPLLPVLPMGEAADADGSVEEQAMLEPLDVSISVKDGGMALLTTLTPDFRWQNGAADITLRVHGNLESPEVEGAAEAGKATILCPYLRFPITNAGGTMRFANNLLTVDGVTARVGKRGHVHFRGTMPMQPEQSQGHTAGDAAPEEDSEAQRQAEDHTLALDLQGLEVRVRNVYTGHVDSKLEVAGSLQKPRIGGSVKLSRGTAFLTPPAPTEANLAAEGSKGRRPAPAGPLSTALDNVREQDLVSRAFSAITSGKGSLARQLSRIENMQLGSDSSPPATVADNVQLDGLRLHLGPELRAMYPVVLNLGISGDLLIDGPADPDFVRLAGTMHLDSGEVNLLATQLVLEREHPNRLIFQPENSMDPVLDIALRGADLRALIKGHASSWQQHLVLTPTKGSPGEGAEQLDMSEAARIFETRLASALVAEDGQLALSSLAASAAGGFMPKIQTQGQLGQARWRLVSAPNFSGVFSMDPMSDASALLASLTSGTEVEIQFGRSLQATMARKGRDSDAATQCTLNYQLNRRLRMQFNLASSNPYPRTLLFQYSSEGMPG</sequence>
<keyword evidence="8" id="KW-1185">Reference proteome</keyword>
<comment type="subcellular location">
    <subcellularLocation>
        <location evidence="1">Membrane</location>
        <topology evidence="1">Single-pass membrane protein</topology>
    </subcellularLocation>
</comment>
<evidence type="ECO:0000313" key="7">
    <source>
        <dbReference type="EMBL" id="KAK9866103.1"/>
    </source>
</evidence>
<name>A0AAW1TAY2_9CHLO</name>
<dbReference type="GO" id="GO:0009306">
    <property type="term" value="P:protein secretion"/>
    <property type="evidence" value="ECO:0007669"/>
    <property type="project" value="InterPro"/>
</dbReference>
<evidence type="ECO:0000256" key="3">
    <source>
        <dbReference type="ARBA" id="ARBA00022989"/>
    </source>
</evidence>
<dbReference type="InterPro" id="IPR007452">
    <property type="entry name" value="TamB_C"/>
</dbReference>
<accession>A0AAW1TAY2</accession>
<proteinExistence type="predicted"/>
<evidence type="ECO:0000259" key="6">
    <source>
        <dbReference type="Pfam" id="PF04357"/>
    </source>
</evidence>
<dbReference type="GO" id="GO:0005886">
    <property type="term" value="C:plasma membrane"/>
    <property type="evidence" value="ECO:0007669"/>
    <property type="project" value="InterPro"/>
</dbReference>
<organism evidence="7 8">
    <name type="scientific">Apatococcus fuscideae</name>
    <dbReference type="NCBI Taxonomy" id="2026836"/>
    <lineage>
        <taxon>Eukaryota</taxon>
        <taxon>Viridiplantae</taxon>
        <taxon>Chlorophyta</taxon>
        <taxon>core chlorophytes</taxon>
        <taxon>Trebouxiophyceae</taxon>
        <taxon>Chlorellales</taxon>
        <taxon>Chlorellaceae</taxon>
        <taxon>Apatococcus</taxon>
    </lineage>
</organism>
<feature type="region of interest" description="Disordered" evidence="5">
    <location>
        <begin position="996"/>
        <end position="1026"/>
    </location>
</feature>
<reference evidence="7 8" key="1">
    <citation type="journal article" date="2024" name="Nat. Commun.">
        <title>Phylogenomics reveals the evolutionary origins of lichenization in chlorophyte algae.</title>
        <authorList>
            <person name="Puginier C."/>
            <person name="Libourel C."/>
            <person name="Otte J."/>
            <person name="Skaloud P."/>
            <person name="Haon M."/>
            <person name="Grisel S."/>
            <person name="Petersen M."/>
            <person name="Berrin J.G."/>
            <person name="Delaux P.M."/>
            <person name="Dal Grande F."/>
            <person name="Keller J."/>
        </authorList>
    </citation>
    <scope>NUCLEOTIDE SEQUENCE [LARGE SCALE GENOMIC DNA]</scope>
    <source>
        <strain evidence="7 8">SAG 2523</strain>
    </source>
</reference>
<gene>
    <name evidence="7" type="ORF">WJX84_002403</name>
</gene>
<comment type="caution">
    <text evidence="7">The sequence shown here is derived from an EMBL/GenBank/DDBJ whole genome shotgun (WGS) entry which is preliminary data.</text>
</comment>
<dbReference type="InterPro" id="IPR053022">
    <property type="entry name" value="Chloroplast_translocon_comp"/>
</dbReference>
<dbReference type="PANTHER" id="PTHR34457:SF3">
    <property type="entry name" value="PROTEIN TIC236, CHLOROPLASTIC"/>
    <property type="match status" value="1"/>
</dbReference>
<protein>
    <recommendedName>
        <fullName evidence="6">Translocation and assembly module TamB C-terminal domain-containing protein</fullName>
    </recommendedName>
</protein>
<keyword evidence="3" id="KW-1133">Transmembrane helix</keyword>
<keyword evidence="2" id="KW-0812">Transmembrane</keyword>
<evidence type="ECO:0000256" key="1">
    <source>
        <dbReference type="ARBA" id="ARBA00004167"/>
    </source>
</evidence>
<evidence type="ECO:0000256" key="2">
    <source>
        <dbReference type="ARBA" id="ARBA00022692"/>
    </source>
</evidence>
<evidence type="ECO:0000313" key="8">
    <source>
        <dbReference type="Proteomes" id="UP001485043"/>
    </source>
</evidence>
<dbReference type="Pfam" id="PF04357">
    <property type="entry name" value="TamB"/>
    <property type="match status" value="1"/>
</dbReference>
<evidence type="ECO:0000256" key="5">
    <source>
        <dbReference type="SAM" id="MobiDB-lite"/>
    </source>
</evidence>
<feature type="domain" description="Translocation and assembly module TamB C-terminal" evidence="6">
    <location>
        <begin position="1029"/>
        <end position="1405"/>
    </location>
</feature>
<feature type="compositionally biased region" description="Low complexity" evidence="5">
    <location>
        <begin position="617"/>
        <end position="638"/>
    </location>
</feature>
<dbReference type="Proteomes" id="UP001485043">
    <property type="component" value="Unassembled WGS sequence"/>
</dbReference>
<feature type="region of interest" description="Disordered" evidence="5">
    <location>
        <begin position="615"/>
        <end position="647"/>
    </location>
</feature>